<evidence type="ECO:0000259" key="2">
    <source>
        <dbReference type="Pfam" id="PF01757"/>
    </source>
</evidence>
<keyword evidence="1" id="KW-1133">Transmembrane helix</keyword>
<dbReference type="Pfam" id="PF01757">
    <property type="entry name" value="Acyl_transf_3"/>
    <property type="match status" value="1"/>
</dbReference>
<name>D4YRD2_9LACO</name>
<gene>
    <name evidence="3" type="ORF">HMPREF0493_0060</name>
</gene>
<organism evidence="3 4">
    <name type="scientific">Lactobacillus amylolyticus DSM 11664</name>
    <dbReference type="NCBI Taxonomy" id="585524"/>
    <lineage>
        <taxon>Bacteria</taxon>
        <taxon>Bacillati</taxon>
        <taxon>Bacillota</taxon>
        <taxon>Bacilli</taxon>
        <taxon>Lactobacillales</taxon>
        <taxon>Lactobacillaceae</taxon>
        <taxon>Lactobacillus</taxon>
    </lineage>
</organism>
<keyword evidence="4" id="KW-1185">Reference proteome</keyword>
<feature type="domain" description="Acyltransferase 3" evidence="2">
    <location>
        <begin position="8"/>
        <end position="108"/>
    </location>
</feature>
<dbReference type="GO" id="GO:0016747">
    <property type="term" value="F:acyltransferase activity, transferring groups other than amino-acyl groups"/>
    <property type="evidence" value="ECO:0007669"/>
    <property type="project" value="InterPro"/>
</dbReference>
<evidence type="ECO:0000313" key="4">
    <source>
        <dbReference type="Proteomes" id="UP000004069"/>
    </source>
</evidence>
<evidence type="ECO:0000256" key="1">
    <source>
        <dbReference type="SAM" id="Phobius"/>
    </source>
</evidence>
<keyword evidence="1" id="KW-0472">Membrane</keyword>
<comment type="caution">
    <text evidence="3">The sequence shown here is derived from an EMBL/GenBank/DDBJ whole genome shotgun (WGS) entry which is preliminary data.</text>
</comment>
<proteinExistence type="predicted"/>
<protein>
    <recommendedName>
        <fullName evidence="2">Acyltransferase 3 domain-containing protein</fullName>
    </recommendedName>
</protein>
<dbReference type="STRING" id="83683.B1745_00890"/>
<dbReference type="RefSeq" id="WP_006351214.1">
    <property type="nucleotide sequence ID" value="NZ_ADNY01000003.1"/>
</dbReference>
<reference evidence="3 4" key="1">
    <citation type="submission" date="2010-04" db="EMBL/GenBank/DDBJ databases">
        <authorList>
            <person name="Muzny D."/>
            <person name="Qin X."/>
            <person name="Deng J."/>
            <person name="Jiang H."/>
            <person name="Liu Y."/>
            <person name="Qu J."/>
            <person name="Song X.-Z."/>
            <person name="Zhang L."/>
            <person name="Thornton R."/>
            <person name="Coyle M."/>
            <person name="Francisco L."/>
            <person name="Jackson L."/>
            <person name="Javaid M."/>
            <person name="Korchina V."/>
            <person name="Kovar C."/>
            <person name="Mata R."/>
            <person name="Mathew T."/>
            <person name="Ngo R."/>
            <person name="Nguyen L."/>
            <person name="Nguyen N."/>
            <person name="Okwuonu G."/>
            <person name="Ongeri F."/>
            <person name="Pham C."/>
            <person name="Simmons D."/>
            <person name="Wilczek-Boney K."/>
            <person name="Hale W."/>
            <person name="Jakkamsetti A."/>
            <person name="Pham P."/>
            <person name="Ruth R."/>
            <person name="San Lucas F."/>
            <person name="Warren J."/>
            <person name="Zhang J."/>
            <person name="Zhao Z."/>
            <person name="Zhou C."/>
            <person name="Zhu D."/>
            <person name="Lee S."/>
            <person name="Bess C."/>
            <person name="Blankenburg K."/>
            <person name="Forbes L."/>
            <person name="Fu Q."/>
            <person name="Gubbala S."/>
            <person name="Hirani K."/>
            <person name="Jayaseelan J.C."/>
            <person name="Lara F."/>
            <person name="Munidasa M."/>
            <person name="Palculict T."/>
            <person name="Patil S."/>
            <person name="Pu L.-L."/>
            <person name="Saada N."/>
            <person name="Tang L."/>
            <person name="Weissenberger G."/>
            <person name="Zhu Y."/>
            <person name="Hemphill L."/>
            <person name="Shang Y."/>
            <person name="Youmans B."/>
            <person name="Ayvaz T."/>
            <person name="Ross M."/>
            <person name="Santibanez J."/>
            <person name="Aqrawi P."/>
            <person name="Gross S."/>
            <person name="Joshi V."/>
            <person name="Fowler G."/>
            <person name="Nazareth L."/>
            <person name="Reid J."/>
            <person name="Worley K."/>
            <person name="Petrosino J."/>
            <person name="Highlander S."/>
            <person name="Gibbs R."/>
        </authorList>
    </citation>
    <scope>NUCLEOTIDE SEQUENCE [LARGE SCALE GENOMIC DNA]</scope>
    <source>
        <strain evidence="3 4">DSM 11664</strain>
    </source>
</reference>
<accession>D4YRD2</accession>
<dbReference type="Proteomes" id="UP000004069">
    <property type="component" value="Unassembled WGS sequence"/>
</dbReference>
<dbReference type="PATRIC" id="fig|585524.9.peg.1402"/>
<dbReference type="EMBL" id="ADNY01000003">
    <property type="protein sequence ID" value="EFG56301.1"/>
    <property type="molecule type" value="Genomic_DNA"/>
</dbReference>
<feature type="transmembrane region" description="Helical" evidence="1">
    <location>
        <begin position="85"/>
        <end position="109"/>
    </location>
</feature>
<dbReference type="OrthoDB" id="9810469at2"/>
<evidence type="ECO:0000313" key="3">
    <source>
        <dbReference type="EMBL" id="EFG56301.1"/>
    </source>
</evidence>
<sequence length="117" mass="13281">MEKAKGRIHYLDRLRILATIAVIVIHVSSQKAYGLAQIGSAPWQGFNFWDSLSRCSVPLFTMISGALFLNPNYHFQLKRVFTNSFLLVPCLATIIFIVSGLVMALVQQIPWFNKHIM</sequence>
<dbReference type="eggNOG" id="COG3274">
    <property type="taxonomic scope" value="Bacteria"/>
</dbReference>
<dbReference type="AlphaFoldDB" id="D4YRD2"/>
<dbReference type="InterPro" id="IPR002656">
    <property type="entry name" value="Acyl_transf_3_dom"/>
</dbReference>
<keyword evidence="1" id="KW-0812">Transmembrane</keyword>